<organism evidence="3 5">
    <name type="scientific">Dictyostelium discoideum</name>
    <name type="common">Social amoeba</name>
    <dbReference type="NCBI Taxonomy" id="44689"/>
    <lineage>
        <taxon>Eukaryota</taxon>
        <taxon>Amoebozoa</taxon>
        <taxon>Evosea</taxon>
        <taxon>Eumycetozoa</taxon>
        <taxon>Dictyostelia</taxon>
        <taxon>Dictyosteliales</taxon>
        <taxon>Dictyosteliaceae</taxon>
        <taxon>Dictyostelium</taxon>
    </lineage>
</organism>
<keyword evidence="5" id="KW-1185">Reference proteome</keyword>
<evidence type="ECO:0000256" key="1">
    <source>
        <dbReference type="SAM" id="SignalP"/>
    </source>
</evidence>
<dbReference type="KEGG" id="ddi:DDB_G0273601"/>
<dbReference type="SUPFAM" id="SSF101904">
    <property type="entry name" value="GyrA/ParC C-terminal domain-like"/>
    <property type="match status" value="1"/>
</dbReference>
<keyword evidence="2" id="KW-0430">Lectin</keyword>
<dbReference type="GeneID" id="8618935"/>
<sequence>MKILKSLIIAFSIVGAVLSSNQCNEDYECGVGYPYAACNGGLNVYPGISMDGNDNLIIAGKFNSSQGGPFGTPKMFNIPTSGNGSNEISQRININGEIESGAGSFKLYSFYDYLPQSNYYYVLMNQGGSAPIFSLIDANNGGDKVKYVFNIFNTPFVPIFDDIEKSMIYGAYGIYKLNKLPTQRSDAQDATLIYQSQIVNGLAKDGNDLYMSTYDGKFLKGKADCSNCTKDQLIEIGSDTDASHLTDFLVEGDLIVFSHSNGITAYSKSANSNQAIKLITGENVISMVSKGGVIYYTTKDGIVKSIGIDGKNGKTIYTPTSNHQCQAAVGFQSIDGVCKGKTLWYNGIPTCTPLGEGGIPAQCFTSVDCGPTPYFTCNGTCGCVNNFSGLDCTHCDGNVEWLNGIPLCQIPQ</sequence>
<dbReference type="EMBL" id="AAFI02000009">
    <property type="protein sequence ID" value="EAL70848.1"/>
    <property type="molecule type" value="Genomic_DNA"/>
</dbReference>
<dbReference type="dictyBase" id="DDB_G0273261">
    <property type="gene designation" value="sigL-1"/>
</dbReference>
<reference evidence="3" key="4">
    <citation type="submission" date="2009-08" db="EMBL/GenBank/DDBJ databases">
        <authorList>
            <consortium name="The Dictyostelium discoideum Sequencing Consortium"/>
            <person name="Eichinger L."/>
            <person name="Pachebat J.A."/>
            <person name="Gloeckner G."/>
            <person name="Rajandream M.-A."/>
            <person name="Sucgang R."/>
            <person name="Song J."/>
            <person name="Cox E.C."/>
            <person name="Tunggal B."/>
            <person name="Szafranski K."/>
            <person name="Konfortov B.A."/>
            <person name="Farbrother P."/>
            <person name="Bankier A.T."/>
            <person name="Lehmann R."/>
            <person name="Hamlin N."/>
            <person name="Xu Q."/>
            <person name="Davies R."/>
            <person name="Gaudet P."/>
            <person name="Fey P."/>
            <person name="Pilcher K."/>
            <person name="Chen G."/>
            <person name="Saunders D."/>
            <person name="Sodergren E."/>
            <person name="Davis P."/>
            <person name="Nie X."/>
            <person name="Kerhornou A."/>
            <person name="Hemphill L."/>
            <person name="Bason N."/>
            <person name="Berriman M."/>
            <person name="Desany B."/>
            <person name="Churcher C."/>
            <person name="Cooper J."/>
            <person name="van Driessche N."/>
            <person name="Cronin A."/>
            <person name="Goodhead I."/>
            <person name="Muzny D."/>
            <person name="Hall N."/>
            <person name="Harper D."/>
            <person name="Lindsay R."/>
            <person name="Hauser H."/>
            <person name="James K."/>
            <person name="Quiles M."/>
            <person name="Buchrieser C."/>
            <person name="Wardroper A."/>
            <person name="Thangavelu M."/>
            <person name="Johnson D."/>
            <person name="Knights A."/>
            <person name="Loulseged H."/>
            <person name="Mungall K."/>
            <person name="Price C."/>
            <person name="Ma J."/>
            <person name="Quail M."/>
            <person name="Hernandez J."/>
            <person name="Rabbinowitsch E."/>
            <person name="Steffen D."/>
            <person name="Sanders M."/>
            <person name="Weinstock G."/>
            <person name="Sharp S."/>
            <person name="Just E."/>
            <person name="Shaulsky G."/>
            <person name="Simmonds M."/>
            <person name="Tivey A."/>
            <person name="White B."/>
            <person name="Walker D."/>
            <person name="Woodward J."/>
            <person name="Winckler T."/>
            <person name="Schleicher M."/>
            <person name="Rosenthal A."/>
            <person name="Rivero F."/>
            <person name="Chisholm R.L."/>
            <person name="Gibbs R."/>
            <person name="Loomis W.F."/>
            <person name="Platzer M."/>
            <person name="Kay R.R."/>
            <person name="Williams J."/>
            <person name="Dear P.H."/>
            <person name="Noegel A.A."/>
            <person name="Barrell B."/>
            <person name="Kuspa A."/>
        </authorList>
    </citation>
    <scope>NUCLEOTIDE SEQUENCE</scope>
    <source>
        <strain evidence="3">AX4</strain>
    </source>
</reference>
<dbReference type="dictyBase" id="DDB_G0273601">
    <property type="gene designation" value="sigL-2"/>
</dbReference>
<dbReference type="InterPro" id="IPR035516">
    <property type="entry name" value="Gyrase/topoIV_suA_C"/>
</dbReference>
<dbReference type="AlphaFoldDB" id="Q86HY9"/>
<dbReference type="Proteomes" id="UP000002195">
    <property type="component" value="Unassembled WGS sequence"/>
</dbReference>
<dbReference type="EMBL" id="AY392439">
    <property type="protein sequence ID" value="AAQ98881.1"/>
    <property type="molecule type" value="Genomic_DNA"/>
</dbReference>
<evidence type="ECO:0000313" key="2">
    <source>
        <dbReference type="EMBL" id="AAQ98881.1"/>
    </source>
</evidence>
<dbReference type="GlyGen" id="Q86HY9">
    <property type="glycosylation" value="1 site"/>
</dbReference>
<dbReference type="GO" id="GO:0030246">
    <property type="term" value="F:carbohydrate binding"/>
    <property type="evidence" value="ECO:0007669"/>
    <property type="project" value="UniProtKB-KW"/>
</dbReference>
<dbReference type="PANTHER" id="PTHR32256:SF8">
    <property type="entry name" value="DUF5050 DOMAIN-CONTAINING PROTEIN-RELATED"/>
    <property type="match status" value="1"/>
</dbReference>
<dbReference type="InterPro" id="IPR053369">
    <property type="entry name" value="SrfA-induced_signal"/>
</dbReference>
<dbReference type="OMA" id="YMSTYDG"/>
<accession>Q557F1</accession>
<dbReference type="KEGG" id="ddi:DDB_G0273261"/>
<protein>
    <submittedName>
        <fullName evidence="3">EGF-like domain-containing protein</fullName>
    </submittedName>
    <submittedName>
        <fullName evidence="2">p-selectin</fullName>
    </submittedName>
</protein>
<evidence type="ECO:0000313" key="5">
    <source>
        <dbReference type="Proteomes" id="UP000002195"/>
    </source>
</evidence>
<feature type="chain" id="PRO_5011427863" evidence="1">
    <location>
        <begin position="20"/>
        <end position="412"/>
    </location>
</feature>
<dbReference type="PANTHER" id="PTHR32256">
    <property type="match status" value="1"/>
</dbReference>
<name>Q86HY9_DICDI</name>
<dbReference type="HOGENOM" id="CLU_630795_0_0_1"/>
<dbReference type="RefSeq" id="XP_644417.1">
    <property type="nucleotide sequence ID" value="XM_639325.1"/>
</dbReference>
<dbReference type="VEuPathDB" id="AmoebaDB:DDB_G0273261"/>
<evidence type="ECO:0000313" key="4">
    <source>
        <dbReference type="EMBL" id="EAL70848.1"/>
    </source>
</evidence>
<reference evidence="3 5" key="1">
    <citation type="journal article" date="2002" name="Nature">
        <title>Sequence and analysis of chromosome 2 of Dictyostelium discoideum.</title>
        <authorList>
            <consortium name="Dictyostelium Genome Sequencing Consortium"/>
            <person name="Glockner G."/>
            <person name="Eichinger L."/>
            <person name="Szafranski K."/>
            <person name="Pachebat J.A."/>
            <person name="Bankier A.T."/>
            <person name="Dear P.H."/>
            <person name="Lehmann R."/>
            <person name="Baumgart C."/>
            <person name="Parra G."/>
            <person name="Abril J.F."/>
            <person name="Guigo R."/>
            <person name="Kumpf K."/>
            <person name="Tunggal B."/>
            <person name="Cox E."/>
            <person name="Quail M.A."/>
            <person name="Platzer M."/>
            <person name="Rosenthal A."/>
            <person name="Noegel A.A."/>
        </authorList>
    </citation>
    <scope>NUCLEOTIDE SEQUENCE [LARGE SCALE GENOMIC DNA]</scope>
    <source>
        <strain evidence="3 5">AX4</strain>
    </source>
</reference>
<dbReference type="RefSeq" id="XP_644833.1">
    <property type="nucleotide sequence ID" value="XM_639741.1"/>
</dbReference>
<dbReference type="FunCoup" id="Q86HY9">
    <property type="interactions" value="243"/>
</dbReference>
<gene>
    <name evidence="3" type="primary">sigL-2</name>
    <name evidence="4" type="synonym">sigL-1</name>
    <name evidence="4" type="ORF">DDB_G0273261</name>
    <name evidence="3" type="ORF">DDB_G0273601</name>
</gene>
<evidence type="ECO:0000313" key="3">
    <source>
        <dbReference type="EMBL" id="EAL70491.1"/>
    </source>
</evidence>
<feature type="signal peptide" evidence="1">
    <location>
        <begin position="1"/>
        <end position="19"/>
    </location>
</feature>
<dbReference type="GeneID" id="8619042"/>
<dbReference type="STRING" id="44689.Q86HY9"/>
<proteinExistence type="predicted"/>
<reference evidence="2" key="2">
    <citation type="journal article" date="2004" name="Eukaryot. Cell">
        <title>Identification of genes dependent on the MADS box transcription factor SrfA in Dictyostelium discoideum development.</title>
        <authorList>
            <person name="Escalante R."/>
            <person name="Iranfar N."/>
            <person name="Sastre L."/>
            <person name="Loomis W.F."/>
        </authorList>
    </citation>
    <scope>NUCLEOTIDE SEQUENCE</scope>
</reference>
<dbReference type="EMBL" id="AAFI02000011">
    <property type="protein sequence ID" value="EAL70491.1"/>
    <property type="molecule type" value="Genomic_DNA"/>
</dbReference>
<dbReference type="PaxDb" id="44689-DDB0191354"/>
<reference evidence="3 5" key="3">
    <citation type="journal article" date="2005" name="Nature">
        <title>The genome of the social amoeba Dictyostelium discoideum.</title>
        <authorList>
            <consortium name="The Dictyostelium discoideum Sequencing Consortium"/>
            <person name="Eichinger L."/>
            <person name="Pachebat J.A."/>
            <person name="Glockner G."/>
            <person name="Rajandream M.A."/>
            <person name="Sucgang R."/>
            <person name="Berriman M."/>
            <person name="Song J."/>
            <person name="Olsen R."/>
            <person name="Szafranski K."/>
            <person name="Xu Q."/>
            <person name="Tunggal B."/>
            <person name="Kummerfeld S."/>
            <person name="Madera M."/>
            <person name="Konfortov B.A."/>
            <person name="Rivero F."/>
            <person name="Bankier A.T."/>
            <person name="Lehmann R."/>
            <person name="Hamlin N."/>
            <person name="Davies R."/>
            <person name="Gaudet P."/>
            <person name="Fey P."/>
            <person name="Pilcher K."/>
            <person name="Chen G."/>
            <person name="Saunders D."/>
            <person name="Sodergren E."/>
            <person name="Davis P."/>
            <person name="Kerhornou A."/>
            <person name="Nie X."/>
            <person name="Hall N."/>
            <person name="Anjard C."/>
            <person name="Hemphill L."/>
            <person name="Bason N."/>
            <person name="Farbrother P."/>
            <person name="Desany B."/>
            <person name="Just E."/>
            <person name="Morio T."/>
            <person name="Rost R."/>
            <person name="Churcher C."/>
            <person name="Cooper J."/>
            <person name="Haydock S."/>
            <person name="van Driessche N."/>
            <person name="Cronin A."/>
            <person name="Goodhead I."/>
            <person name="Muzny D."/>
            <person name="Mourier T."/>
            <person name="Pain A."/>
            <person name="Lu M."/>
            <person name="Harper D."/>
            <person name="Lindsay R."/>
            <person name="Hauser H."/>
            <person name="James K."/>
            <person name="Quiles M."/>
            <person name="Madan Babu M."/>
            <person name="Saito T."/>
            <person name="Buchrieser C."/>
            <person name="Wardroper A."/>
            <person name="Felder M."/>
            <person name="Thangavelu M."/>
            <person name="Johnson D."/>
            <person name="Knights A."/>
            <person name="Loulseged H."/>
            <person name="Mungall K."/>
            <person name="Oliver K."/>
            <person name="Price C."/>
            <person name="Quail M.A."/>
            <person name="Urushihara H."/>
            <person name="Hernandez J."/>
            <person name="Rabbinowitsch E."/>
            <person name="Steffen D."/>
            <person name="Sanders M."/>
            <person name="Ma J."/>
            <person name="Kohara Y."/>
            <person name="Sharp S."/>
            <person name="Simmonds M."/>
            <person name="Spiegler S."/>
            <person name="Tivey A."/>
            <person name="Sugano S."/>
            <person name="White B."/>
            <person name="Walker D."/>
            <person name="Woodward J."/>
            <person name="Winckler T."/>
            <person name="Tanaka Y."/>
            <person name="Shaulsky G."/>
            <person name="Schleicher M."/>
            <person name="Weinstock G."/>
            <person name="Rosenthal A."/>
            <person name="Cox E.C."/>
            <person name="Chisholm R.L."/>
            <person name="Gibbs R."/>
            <person name="Loomis W.F."/>
            <person name="Platzer M."/>
            <person name="Kay R.R."/>
            <person name="Williams J."/>
            <person name="Dear P.H."/>
            <person name="Noegel A.A."/>
            <person name="Barrell B."/>
            <person name="Kuspa A."/>
        </authorList>
    </citation>
    <scope>NUCLEOTIDE SEQUENCE [LARGE SCALE GENOMIC DNA]</scope>
    <source>
        <strain evidence="3 5">AX4</strain>
    </source>
</reference>
<accession>Q86HY9</accession>
<keyword evidence="1" id="KW-0732">Signal</keyword>
<dbReference type="eggNOG" id="ENOG502RCFB">
    <property type="taxonomic scope" value="Eukaryota"/>
</dbReference>